<dbReference type="Gene3D" id="3.40.50.300">
    <property type="entry name" value="P-loop containing nucleotide triphosphate hydrolases"/>
    <property type="match status" value="1"/>
</dbReference>
<evidence type="ECO:0000313" key="10">
    <source>
        <dbReference type="EMBL" id="OKY77931.1"/>
    </source>
</evidence>
<name>A0A1Q6DU89_METT1</name>
<keyword evidence="11" id="KW-1185">Reference proteome</keyword>
<dbReference type="Pfam" id="PF00005">
    <property type="entry name" value="ABC_tran"/>
    <property type="match status" value="1"/>
</dbReference>
<comment type="caution">
    <text evidence="10">The sequence shown here is derived from an EMBL/GenBank/DDBJ whole genome shotgun (WGS) entry which is preliminary data.</text>
</comment>
<dbReference type="PROSITE" id="PS00211">
    <property type="entry name" value="ABC_TRANSPORTER_1"/>
    <property type="match status" value="1"/>
</dbReference>
<dbReference type="PANTHER" id="PTHR42711">
    <property type="entry name" value="ABC TRANSPORTER ATP-BINDING PROTEIN"/>
    <property type="match status" value="1"/>
</dbReference>
<keyword evidence="5" id="KW-0067">ATP-binding</keyword>
<feature type="domain" description="ABC transporter" evidence="9">
    <location>
        <begin position="2"/>
        <end position="230"/>
    </location>
</feature>
<dbReference type="GO" id="GO:0016887">
    <property type="term" value="F:ATP hydrolysis activity"/>
    <property type="evidence" value="ECO:0007669"/>
    <property type="project" value="InterPro"/>
</dbReference>
<evidence type="ECO:0000256" key="4">
    <source>
        <dbReference type="ARBA" id="ARBA00022741"/>
    </source>
</evidence>
<dbReference type="Pfam" id="PF13732">
    <property type="entry name" value="DrrA1-3_C"/>
    <property type="match status" value="1"/>
</dbReference>
<dbReference type="PROSITE" id="PS50893">
    <property type="entry name" value="ABC_TRANSPORTER_2"/>
    <property type="match status" value="1"/>
</dbReference>
<dbReference type="PANTHER" id="PTHR42711:SF5">
    <property type="entry name" value="ABC TRANSPORTER ATP-BINDING PROTEIN NATA"/>
    <property type="match status" value="1"/>
</dbReference>
<dbReference type="STRING" id="1903181.BTN85_0408"/>
<evidence type="ECO:0000256" key="6">
    <source>
        <dbReference type="ARBA" id="ARBA00022967"/>
    </source>
</evidence>
<keyword evidence="7" id="KW-0472">Membrane</keyword>
<accession>A0A1Q6DU89</accession>
<evidence type="ECO:0000256" key="8">
    <source>
        <dbReference type="ARBA" id="ARBA00049985"/>
    </source>
</evidence>
<dbReference type="GO" id="GO:0005524">
    <property type="term" value="F:ATP binding"/>
    <property type="evidence" value="ECO:0007669"/>
    <property type="project" value="UniProtKB-KW"/>
</dbReference>
<dbReference type="InterPro" id="IPR017871">
    <property type="entry name" value="ABC_transporter-like_CS"/>
</dbReference>
<dbReference type="AlphaFoldDB" id="A0A1Q6DU89"/>
<keyword evidence="3" id="KW-1003">Cell membrane</keyword>
<dbReference type="SMART" id="SM00382">
    <property type="entry name" value="AAA"/>
    <property type="match status" value="1"/>
</dbReference>
<dbReference type="InterPro" id="IPR003439">
    <property type="entry name" value="ABC_transporter-like_ATP-bd"/>
</dbReference>
<proteinExistence type="inferred from homology"/>
<protein>
    <submittedName>
        <fullName evidence="10">ABC-type multidrug transport system, ATPase component CcmA</fullName>
    </submittedName>
</protein>
<dbReference type="SUPFAM" id="SSF52540">
    <property type="entry name" value="P-loop containing nucleoside triphosphate hydrolases"/>
    <property type="match status" value="1"/>
</dbReference>
<comment type="similarity">
    <text evidence="8">Belongs to the ABC transporter superfamily. Drug exporter-1 (DrugE1) (TC 3.A.1.105) family.</text>
</comment>
<dbReference type="GO" id="GO:0043215">
    <property type="term" value="P:daunorubicin transport"/>
    <property type="evidence" value="ECO:0007669"/>
    <property type="project" value="InterPro"/>
</dbReference>
<dbReference type="Proteomes" id="UP000185744">
    <property type="component" value="Unassembled WGS sequence"/>
</dbReference>
<evidence type="ECO:0000256" key="5">
    <source>
        <dbReference type="ARBA" id="ARBA00022840"/>
    </source>
</evidence>
<dbReference type="InParanoid" id="A0A1Q6DU89"/>
<dbReference type="InterPro" id="IPR003593">
    <property type="entry name" value="AAA+_ATPase"/>
</dbReference>
<evidence type="ECO:0000259" key="9">
    <source>
        <dbReference type="PROSITE" id="PS50893"/>
    </source>
</evidence>
<dbReference type="GO" id="GO:0005886">
    <property type="term" value="C:plasma membrane"/>
    <property type="evidence" value="ECO:0007669"/>
    <property type="project" value="UniProtKB-SubCell"/>
</dbReference>
<dbReference type="NCBIfam" id="TIGR01188">
    <property type="entry name" value="drrA"/>
    <property type="match status" value="1"/>
</dbReference>
<comment type="subcellular location">
    <subcellularLocation>
        <location evidence="1">Cell membrane</location>
        <topology evidence="1">Peripheral membrane protein</topology>
        <orientation evidence="1">Cytoplasmic side</orientation>
    </subcellularLocation>
</comment>
<keyword evidence="6" id="KW-1278">Translocase</keyword>
<sequence>MIEVQNLLKKFGSLRAVDEISFNVKKGEIFGLLGPNGAGKTTTVGMLTSEVKPSSGKATVNDINVKENPIKVKKEIGVIPQHRSLDRKLSGRENIRVMANAYGVNNKHKRINNVLELVGLEDRADDNIRHYSGGMLQRLLIARALVHDPTIIFLDEPTMGLDPQARRAIWDKVTDLNEHDKTISLTTHYMEEADALCDRVAIMNEGEIVERGSPKELKKSDAAENVIKLELDGVNDKVLKEISEITGVTKTEVKDEKDLIKLLVYSENGDEVSPRILSSVNSSDLKINSLDIREPTLEDVFVNLTGERLKNG</sequence>
<dbReference type="InterPro" id="IPR025302">
    <property type="entry name" value="DrrA1/2-like_C"/>
</dbReference>
<gene>
    <name evidence="10" type="ORF">BTN85_0408</name>
</gene>
<dbReference type="FunCoup" id="A0A1Q6DU89">
    <property type="interactions" value="13"/>
</dbReference>
<evidence type="ECO:0000256" key="2">
    <source>
        <dbReference type="ARBA" id="ARBA00022448"/>
    </source>
</evidence>
<dbReference type="GO" id="GO:1900753">
    <property type="term" value="P:doxorubicin transport"/>
    <property type="evidence" value="ECO:0007669"/>
    <property type="project" value="InterPro"/>
</dbReference>
<keyword evidence="2" id="KW-0813">Transport</keyword>
<dbReference type="InterPro" id="IPR050763">
    <property type="entry name" value="ABC_transporter_ATP-binding"/>
</dbReference>
<dbReference type="InterPro" id="IPR005894">
    <property type="entry name" value="DrrA"/>
</dbReference>
<evidence type="ECO:0000256" key="3">
    <source>
        <dbReference type="ARBA" id="ARBA00022475"/>
    </source>
</evidence>
<dbReference type="InterPro" id="IPR027417">
    <property type="entry name" value="P-loop_NTPase"/>
</dbReference>
<evidence type="ECO:0000256" key="7">
    <source>
        <dbReference type="ARBA" id="ARBA00023136"/>
    </source>
</evidence>
<reference evidence="10" key="1">
    <citation type="submission" date="2016-12" db="EMBL/GenBank/DDBJ databases">
        <title>Discovery of methanogenic haloarchaea.</title>
        <authorList>
            <person name="Sorokin D.Y."/>
            <person name="Makarova K.S."/>
            <person name="Abbas B."/>
            <person name="Ferrer M."/>
            <person name="Golyshin P.N."/>
        </authorList>
    </citation>
    <scope>NUCLEOTIDE SEQUENCE [LARGE SCALE GENOMIC DNA]</scope>
    <source>
        <strain evidence="10">HMET1</strain>
    </source>
</reference>
<dbReference type="FunFam" id="3.40.50.300:FF:000589">
    <property type="entry name" value="ABC transporter, ATP-binding subunit"/>
    <property type="match status" value="1"/>
</dbReference>
<keyword evidence="4" id="KW-0547">Nucleotide-binding</keyword>
<evidence type="ECO:0000313" key="11">
    <source>
        <dbReference type="Proteomes" id="UP000185744"/>
    </source>
</evidence>
<dbReference type="EMBL" id="MSDW01000001">
    <property type="protein sequence ID" value="OKY77931.1"/>
    <property type="molecule type" value="Genomic_DNA"/>
</dbReference>
<organism evidence="10 11">
    <name type="scientific">Methanohalarchaeum thermophilum</name>
    <dbReference type="NCBI Taxonomy" id="1903181"/>
    <lineage>
        <taxon>Archaea</taxon>
        <taxon>Methanobacteriati</taxon>
        <taxon>Methanobacteriota</taxon>
        <taxon>Methanonatronarchaeia</taxon>
        <taxon>Methanonatronarchaeales</taxon>
        <taxon>Methanonatronarchaeaceae</taxon>
        <taxon>Candidatus Methanohalarchaeum</taxon>
    </lineage>
</organism>
<evidence type="ECO:0000256" key="1">
    <source>
        <dbReference type="ARBA" id="ARBA00004413"/>
    </source>
</evidence>